<feature type="region of interest" description="Disordered" evidence="1">
    <location>
        <begin position="1"/>
        <end position="54"/>
    </location>
</feature>
<comment type="caution">
    <text evidence="2">The sequence shown here is derived from an EMBL/GenBank/DDBJ whole genome shotgun (WGS) entry which is preliminary data.</text>
</comment>
<proteinExistence type="predicted"/>
<feature type="compositionally biased region" description="Pro residues" evidence="1">
    <location>
        <begin position="1"/>
        <end position="11"/>
    </location>
</feature>
<reference evidence="2" key="1">
    <citation type="journal article" date="2021" name="New Phytol.">
        <title>Evolutionary innovations through gain and loss of genes in the ectomycorrhizal Boletales.</title>
        <authorList>
            <person name="Wu G."/>
            <person name="Miyauchi S."/>
            <person name="Morin E."/>
            <person name="Kuo A."/>
            <person name="Drula E."/>
            <person name="Varga T."/>
            <person name="Kohler A."/>
            <person name="Feng B."/>
            <person name="Cao Y."/>
            <person name="Lipzen A."/>
            <person name="Daum C."/>
            <person name="Hundley H."/>
            <person name="Pangilinan J."/>
            <person name="Johnson J."/>
            <person name="Barry K."/>
            <person name="LaButti K."/>
            <person name="Ng V."/>
            <person name="Ahrendt S."/>
            <person name="Min B."/>
            <person name="Choi I.G."/>
            <person name="Park H."/>
            <person name="Plett J.M."/>
            <person name="Magnuson J."/>
            <person name="Spatafora J.W."/>
            <person name="Nagy L.G."/>
            <person name="Henrissat B."/>
            <person name="Grigoriev I.V."/>
            <person name="Yang Z.L."/>
            <person name="Xu J."/>
            <person name="Martin F.M."/>
        </authorList>
    </citation>
    <scope>NUCLEOTIDE SEQUENCE</scope>
    <source>
        <strain evidence="2">KKN 215</strain>
    </source>
</reference>
<dbReference type="Proteomes" id="UP000813824">
    <property type="component" value="Unassembled WGS sequence"/>
</dbReference>
<evidence type="ECO:0000256" key="1">
    <source>
        <dbReference type="SAM" id="MobiDB-lite"/>
    </source>
</evidence>
<accession>A0A8K0XJW6</accession>
<evidence type="ECO:0000313" key="3">
    <source>
        <dbReference type="Proteomes" id="UP000813824"/>
    </source>
</evidence>
<gene>
    <name evidence="2" type="ORF">BXZ70DRAFT_709120</name>
</gene>
<feature type="compositionally biased region" description="Polar residues" evidence="1">
    <location>
        <begin position="218"/>
        <end position="234"/>
    </location>
</feature>
<keyword evidence="3" id="KW-1185">Reference proteome</keyword>
<organism evidence="2 3">
    <name type="scientific">Cristinia sonorae</name>
    <dbReference type="NCBI Taxonomy" id="1940300"/>
    <lineage>
        <taxon>Eukaryota</taxon>
        <taxon>Fungi</taxon>
        <taxon>Dikarya</taxon>
        <taxon>Basidiomycota</taxon>
        <taxon>Agaricomycotina</taxon>
        <taxon>Agaricomycetes</taxon>
        <taxon>Agaricomycetidae</taxon>
        <taxon>Agaricales</taxon>
        <taxon>Pleurotineae</taxon>
        <taxon>Stephanosporaceae</taxon>
        <taxon>Cristinia</taxon>
    </lineage>
</organism>
<dbReference type="EMBL" id="JAEVFJ010000067">
    <property type="protein sequence ID" value="KAH8077033.1"/>
    <property type="molecule type" value="Genomic_DNA"/>
</dbReference>
<feature type="region of interest" description="Disordered" evidence="1">
    <location>
        <begin position="194"/>
        <end position="245"/>
    </location>
</feature>
<protein>
    <submittedName>
        <fullName evidence="2">Uncharacterized protein</fullName>
    </submittedName>
</protein>
<dbReference type="AlphaFoldDB" id="A0A8K0XJW6"/>
<name>A0A8K0XJW6_9AGAR</name>
<feature type="compositionally biased region" description="Low complexity" evidence="1">
    <location>
        <begin position="194"/>
        <end position="211"/>
    </location>
</feature>
<sequence length="374" mass="40750">MEAMSAPPPSRHSPFLQQSGLRVPSLPIPIPARRITTNPPPRSPEREYSSSDLVFDMSPVAQDDAPLKVMQTQPPNSGADAYQRKPYMPFSRLAACSGSPTESMRPYAQEPFLYSIPRLPSRMSFAHGRSQSEILSPKLPKADVTFTGVDSCSPSTASPVSPLPSKCGVQVCSPYVVAAPLTDAFQNSLSSGTTYTTSSSFSPSPDSDILSLQELPPITQQSSGYKTTRRSQLGSHAKGTHPTGILRTSAAAPVLSFAQVELDATGHYAKEARVNRGKPKSPTCSTIVSRARSPYPLVRGRRSSILRERSMRFSDDDITGTLKHDSSYEKFGLEKYLPTVTQKRNGKDENVIGDVLIEKERGRTRSRARGGLRH</sequence>
<evidence type="ECO:0000313" key="2">
    <source>
        <dbReference type="EMBL" id="KAH8077033.1"/>
    </source>
</evidence>
<dbReference type="OrthoDB" id="2754671at2759"/>